<reference evidence="10" key="1">
    <citation type="submission" date="2013-08" db="EMBL/GenBank/DDBJ databases">
        <title>Gene expansion shapes genome architecture in the human pathogen Lichtheimia corymbifera: an evolutionary genomics analysis in the ancient terrestrial Mucorales (Mucoromycotina).</title>
        <authorList>
            <person name="Schwartze V.U."/>
            <person name="Winter S."/>
            <person name="Shelest E."/>
            <person name="Marcet-Houben M."/>
            <person name="Horn F."/>
            <person name="Wehner S."/>
            <person name="Hoffmann K."/>
            <person name="Riege K."/>
            <person name="Sammeth M."/>
            <person name="Nowrousian M."/>
            <person name="Valiante V."/>
            <person name="Linde J."/>
            <person name="Jacobsen I.D."/>
            <person name="Marz M."/>
            <person name="Brakhage A.A."/>
            <person name="Gabaldon T."/>
            <person name="Bocker S."/>
            <person name="Voigt K."/>
        </authorList>
    </citation>
    <scope>NUCLEOTIDE SEQUENCE [LARGE SCALE GENOMIC DNA]</scope>
    <source>
        <strain evidence="10">FSU 9682</strain>
    </source>
</reference>
<keyword evidence="3" id="KW-1017">Isopeptide bond</keyword>
<dbReference type="InterPro" id="IPR036390">
    <property type="entry name" value="WH_DNA-bd_sf"/>
</dbReference>
<evidence type="ECO:0000259" key="9">
    <source>
        <dbReference type="PROSITE" id="PS50069"/>
    </source>
</evidence>
<keyword evidence="5" id="KW-0832">Ubl conjugation</keyword>
<dbReference type="SMART" id="SM00182">
    <property type="entry name" value="CULLIN"/>
    <property type="match status" value="1"/>
</dbReference>
<dbReference type="AlphaFoldDB" id="A0A068RG09"/>
<dbReference type="Gene3D" id="3.30.230.130">
    <property type="entry name" value="Cullin, Chain C, Domain 2"/>
    <property type="match status" value="1"/>
</dbReference>
<organism evidence="10 11">
    <name type="scientific">Lichtheimia corymbifera JMRC:FSU:9682</name>
    <dbReference type="NCBI Taxonomy" id="1263082"/>
    <lineage>
        <taxon>Eukaryota</taxon>
        <taxon>Fungi</taxon>
        <taxon>Fungi incertae sedis</taxon>
        <taxon>Mucoromycota</taxon>
        <taxon>Mucoromycotina</taxon>
        <taxon>Mucoromycetes</taxon>
        <taxon>Mucorales</taxon>
        <taxon>Lichtheimiaceae</taxon>
        <taxon>Lichtheimia</taxon>
    </lineage>
</organism>
<evidence type="ECO:0000256" key="3">
    <source>
        <dbReference type="ARBA" id="ARBA00022499"/>
    </source>
</evidence>
<evidence type="ECO:0000256" key="2">
    <source>
        <dbReference type="ARBA" id="ARBA00006019"/>
    </source>
</evidence>
<keyword evidence="11" id="KW-1185">Reference proteome</keyword>
<name>A0A068RG09_9FUNG</name>
<dbReference type="PANTHER" id="PTHR11932">
    <property type="entry name" value="CULLIN"/>
    <property type="match status" value="1"/>
</dbReference>
<dbReference type="SUPFAM" id="SSF75632">
    <property type="entry name" value="Cullin homology domain"/>
    <property type="match status" value="1"/>
</dbReference>
<evidence type="ECO:0000313" key="11">
    <source>
        <dbReference type="Proteomes" id="UP000027586"/>
    </source>
</evidence>
<protein>
    <recommendedName>
        <fullName evidence="6">Cullin-5</fullName>
    </recommendedName>
</protein>
<dbReference type="Proteomes" id="UP000027586">
    <property type="component" value="Unassembled WGS sequence"/>
</dbReference>
<dbReference type="GO" id="GO:0031625">
    <property type="term" value="F:ubiquitin protein ligase binding"/>
    <property type="evidence" value="ECO:0007669"/>
    <property type="project" value="InterPro"/>
</dbReference>
<evidence type="ECO:0000256" key="1">
    <source>
        <dbReference type="ARBA" id="ARBA00004906"/>
    </source>
</evidence>
<dbReference type="InterPro" id="IPR019559">
    <property type="entry name" value="Cullin_neddylation_domain"/>
</dbReference>
<dbReference type="Pfam" id="PF26557">
    <property type="entry name" value="Cullin_AB"/>
    <property type="match status" value="1"/>
</dbReference>
<dbReference type="InterPro" id="IPR059120">
    <property type="entry name" value="Cullin-like_AB"/>
</dbReference>
<evidence type="ECO:0000256" key="7">
    <source>
        <dbReference type="PROSITE-ProRule" id="PRU00330"/>
    </source>
</evidence>
<dbReference type="Pfam" id="PF00888">
    <property type="entry name" value="Cullin"/>
    <property type="match status" value="1"/>
</dbReference>
<dbReference type="InterPro" id="IPR045093">
    <property type="entry name" value="Cullin"/>
</dbReference>
<dbReference type="InterPro" id="IPR001373">
    <property type="entry name" value="Cullin_N"/>
</dbReference>
<evidence type="ECO:0000256" key="6">
    <source>
        <dbReference type="ARBA" id="ARBA00040451"/>
    </source>
</evidence>
<dbReference type="EMBL" id="CBTN010000002">
    <property type="protein sequence ID" value="CDH49088.1"/>
    <property type="molecule type" value="Genomic_DNA"/>
</dbReference>
<dbReference type="SMART" id="SM00884">
    <property type="entry name" value="Cullin_Nedd8"/>
    <property type="match status" value="1"/>
</dbReference>
<dbReference type="FunFam" id="1.20.1310.10:FF:000014">
    <property type="entry name" value="Cullin 5"/>
    <property type="match status" value="1"/>
</dbReference>
<dbReference type="InterPro" id="IPR036388">
    <property type="entry name" value="WH-like_DNA-bd_sf"/>
</dbReference>
<dbReference type="InterPro" id="IPR016158">
    <property type="entry name" value="Cullin_homology"/>
</dbReference>
<dbReference type="STRING" id="1263082.A0A068RG09"/>
<keyword evidence="4" id="KW-0833">Ubl conjugation pathway</keyword>
<evidence type="ECO:0000256" key="8">
    <source>
        <dbReference type="RuleBase" id="RU003829"/>
    </source>
</evidence>
<dbReference type="Gene3D" id="1.20.1310.10">
    <property type="entry name" value="Cullin Repeats"/>
    <property type="match status" value="4"/>
</dbReference>
<dbReference type="VEuPathDB" id="FungiDB:LCOR_00848.1"/>
<evidence type="ECO:0000313" key="10">
    <source>
        <dbReference type="EMBL" id="CDH49088.1"/>
    </source>
</evidence>
<evidence type="ECO:0000256" key="4">
    <source>
        <dbReference type="ARBA" id="ARBA00022786"/>
    </source>
</evidence>
<dbReference type="GO" id="GO:0006511">
    <property type="term" value="P:ubiquitin-dependent protein catabolic process"/>
    <property type="evidence" value="ECO:0007669"/>
    <property type="project" value="InterPro"/>
</dbReference>
<comment type="pathway">
    <text evidence="1">Protein modification; protein ubiquitination.</text>
</comment>
<accession>A0A068RG09</accession>
<dbReference type="Pfam" id="PF10557">
    <property type="entry name" value="Cullin_Nedd8"/>
    <property type="match status" value="1"/>
</dbReference>
<feature type="domain" description="Cullin family profile" evidence="9">
    <location>
        <begin position="390"/>
        <end position="650"/>
    </location>
</feature>
<dbReference type="SUPFAM" id="SSF74788">
    <property type="entry name" value="Cullin repeat-like"/>
    <property type="match status" value="1"/>
</dbReference>
<dbReference type="Gene3D" id="1.10.10.10">
    <property type="entry name" value="Winged helix-like DNA-binding domain superfamily/Winged helix DNA-binding domain"/>
    <property type="match status" value="1"/>
</dbReference>
<comment type="similarity">
    <text evidence="2 7 8">Belongs to the cullin family.</text>
</comment>
<proteinExistence type="inferred from homology"/>
<dbReference type="FunFam" id="1.10.10.10:FF:000014">
    <property type="entry name" value="Cullin 1"/>
    <property type="match status" value="1"/>
</dbReference>
<sequence>MSLRRKPINFDNKFTELQSTFDAIFRVSSTNDKSISGMNMYQLVYDMCNASPRPFTDRLFAGVADYLDKHTARVCEEILSHNDIATAYAREFERFELAAGDISRGCDYLNRLISQTGMGSGPDRRPTVISGKYKKQNVQALAMSLWKNNVLFTIRDQYQNRLFYQVFEMIRRDRDGNEAPHTIIKTVVTSLVQANAFTDQPLQLYIEEFERPYLVHTKRYFEAESAREMAAGDISTFMKKAMTRLQQEIMRNNRYCHSSSHRRVVKEFEAQYISAYQDRIVEEFRTMLVEERFEDCTLAYSLLNRIPDGLKPILTIYEEYVTKLGMDVLSKLGSSIPKIPKSYVDQLLSLHTKYYGVNQGVFSSDPLFTAAVDKAFRTIVNDNRVNPSANGPETLARYCDMMMRKSTSKKEAANAMTTSGLEGKKKATRRLVESDDTDPEEKLMKMVTLFKYVEDKDIFQKFYSRMLAKRLIYSTSSSEELEMNMINKLKEICGVEYTSKLNKMFTDISLSADLNSTFRDYLKQHANKLNVGFDIQVLTAGAWPLNQKEDSKTMDSNRINIPAELEKSVSQFEQFYGQHYSGRKLLWQWNLARGELRVNFLDRPYEIQMGLYQMVLLLLFNDTLSLTVADIVQQSSLSEADVLRSLKPLVDLQLLEASDKNLKSHTEVSLNLSFTSKRTKIKVAAAAQTEQQETINARKAVDEDRRMYLQAAIVRIMKSRQTLTHVQLVQEIIDQANSRFSPSVIMIKKCIEQLLEKQFLARQERDTYVYVA</sequence>
<dbReference type="OrthoDB" id="27073at2759"/>
<dbReference type="InterPro" id="IPR016159">
    <property type="entry name" value="Cullin_repeat-like_dom_sf"/>
</dbReference>
<dbReference type="PROSITE" id="PS50069">
    <property type="entry name" value="CULLIN_2"/>
    <property type="match status" value="1"/>
</dbReference>
<comment type="caution">
    <text evidence="10">The sequence shown here is derived from an EMBL/GenBank/DDBJ whole genome shotgun (WGS) entry which is preliminary data.</text>
</comment>
<dbReference type="InterPro" id="IPR036317">
    <property type="entry name" value="Cullin_homology_sf"/>
</dbReference>
<dbReference type="SUPFAM" id="SSF46785">
    <property type="entry name" value="Winged helix' DNA-binding domain"/>
    <property type="match status" value="1"/>
</dbReference>
<evidence type="ECO:0000256" key="5">
    <source>
        <dbReference type="ARBA" id="ARBA00022843"/>
    </source>
</evidence>
<gene>
    <name evidence="10" type="ORF">LCOR_00848.1</name>
</gene>